<evidence type="ECO:0000313" key="3">
    <source>
        <dbReference type="Proteomes" id="UP000190166"/>
    </source>
</evidence>
<organism evidence="2 3">
    <name type="scientific">Chitinophaga ginsengisegetis</name>
    <dbReference type="NCBI Taxonomy" id="393003"/>
    <lineage>
        <taxon>Bacteria</taxon>
        <taxon>Pseudomonadati</taxon>
        <taxon>Bacteroidota</taxon>
        <taxon>Chitinophagia</taxon>
        <taxon>Chitinophagales</taxon>
        <taxon>Chitinophagaceae</taxon>
        <taxon>Chitinophaga</taxon>
    </lineage>
</organism>
<reference evidence="3" key="1">
    <citation type="submission" date="2017-02" db="EMBL/GenBank/DDBJ databases">
        <authorList>
            <person name="Varghese N."/>
            <person name="Submissions S."/>
        </authorList>
    </citation>
    <scope>NUCLEOTIDE SEQUENCE [LARGE SCALE GENOMIC DNA]</scope>
    <source>
        <strain evidence="3">DSM 18108</strain>
    </source>
</reference>
<protein>
    <submittedName>
        <fullName evidence="2">DNA-binding response regulator, LytR/AlgR family</fullName>
    </submittedName>
</protein>
<sequence length="231" mass="26659">MVLNCIILGNNPEGFEELEDFLSAIPYVYLVCRSRTMAEARFWLETQTIHVLIAGDYDDPLSLPMTITGVLPVLIMAYNDTPPGGFDFLPAALMHLPFTAEALNNVFSKIYKTIEMNAITYPTKYSADYFTLKTQHSFEKVFYEDLQYVEVMDDHIMLHLRDQKLVTTEKLDWIISQLPASAFMRVHHWFVIGFRHITSLADDHVMIGAARIALTKEMRKELAKRYQLPME</sequence>
<dbReference type="AlphaFoldDB" id="A0A1T5P2P1"/>
<keyword evidence="3" id="KW-1185">Reference proteome</keyword>
<evidence type="ECO:0000259" key="1">
    <source>
        <dbReference type="PROSITE" id="PS50930"/>
    </source>
</evidence>
<evidence type="ECO:0000313" key="2">
    <source>
        <dbReference type="EMBL" id="SKD06984.1"/>
    </source>
</evidence>
<dbReference type="GO" id="GO:0003677">
    <property type="term" value="F:DNA binding"/>
    <property type="evidence" value="ECO:0007669"/>
    <property type="project" value="UniProtKB-KW"/>
</dbReference>
<dbReference type="RefSeq" id="WP_079470890.1">
    <property type="nucleotide sequence ID" value="NZ_FUZZ01000002.1"/>
</dbReference>
<dbReference type="STRING" id="393003.SAMN05660461_3637"/>
<dbReference type="EMBL" id="FUZZ01000002">
    <property type="protein sequence ID" value="SKD06984.1"/>
    <property type="molecule type" value="Genomic_DNA"/>
</dbReference>
<name>A0A1T5P2P1_9BACT</name>
<proteinExistence type="predicted"/>
<dbReference type="Gene3D" id="2.40.50.1020">
    <property type="entry name" value="LytTr DNA-binding domain"/>
    <property type="match status" value="1"/>
</dbReference>
<dbReference type="PROSITE" id="PS50930">
    <property type="entry name" value="HTH_LYTTR"/>
    <property type="match status" value="1"/>
</dbReference>
<feature type="domain" description="HTH LytTR-type" evidence="1">
    <location>
        <begin position="130"/>
        <end position="187"/>
    </location>
</feature>
<gene>
    <name evidence="2" type="ORF">SAMN05660461_3637</name>
</gene>
<dbReference type="Pfam" id="PF04397">
    <property type="entry name" value="LytTR"/>
    <property type="match status" value="1"/>
</dbReference>
<keyword evidence="2" id="KW-0238">DNA-binding</keyword>
<dbReference type="InterPro" id="IPR007492">
    <property type="entry name" value="LytTR_DNA-bd_dom"/>
</dbReference>
<dbReference type="Proteomes" id="UP000190166">
    <property type="component" value="Unassembled WGS sequence"/>
</dbReference>
<accession>A0A1T5P2P1</accession>
<dbReference type="SMART" id="SM00850">
    <property type="entry name" value="LytTR"/>
    <property type="match status" value="1"/>
</dbReference>